<dbReference type="OrthoDB" id="10643388at2759"/>
<organism evidence="2 3">
    <name type="scientific">Polarella glacialis</name>
    <name type="common">Dinoflagellate</name>
    <dbReference type="NCBI Taxonomy" id="89957"/>
    <lineage>
        <taxon>Eukaryota</taxon>
        <taxon>Sar</taxon>
        <taxon>Alveolata</taxon>
        <taxon>Dinophyceae</taxon>
        <taxon>Suessiales</taxon>
        <taxon>Suessiaceae</taxon>
        <taxon>Polarella</taxon>
    </lineage>
</organism>
<evidence type="ECO:0000313" key="2">
    <source>
        <dbReference type="EMBL" id="CAE8616637.1"/>
    </source>
</evidence>
<protein>
    <submittedName>
        <fullName evidence="2">Uncharacterized protein</fullName>
    </submittedName>
</protein>
<feature type="region of interest" description="Disordered" evidence="1">
    <location>
        <begin position="296"/>
        <end position="328"/>
    </location>
</feature>
<accession>A0A813FV26</accession>
<gene>
    <name evidence="2" type="ORF">PGLA1383_LOCUS34311</name>
</gene>
<keyword evidence="3" id="KW-1185">Reference proteome</keyword>
<comment type="caution">
    <text evidence="2">The sequence shown here is derived from an EMBL/GenBank/DDBJ whole genome shotgun (WGS) entry which is preliminary data.</text>
</comment>
<dbReference type="EMBL" id="CAJNNV010025926">
    <property type="protein sequence ID" value="CAE8616637.1"/>
    <property type="molecule type" value="Genomic_DNA"/>
</dbReference>
<evidence type="ECO:0000256" key="1">
    <source>
        <dbReference type="SAM" id="MobiDB-lite"/>
    </source>
</evidence>
<reference evidence="2" key="1">
    <citation type="submission" date="2021-02" db="EMBL/GenBank/DDBJ databases">
        <authorList>
            <person name="Dougan E. K."/>
            <person name="Rhodes N."/>
            <person name="Thang M."/>
            <person name="Chan C."/>
        </authorList>
    </citation>
    <scope>NUCLEOTIDE SEQUENCE</scope>
</reference>
<dbReference type="Gene3D" id="4.10.60.10">
    <property type="entry name" value="Zinc finger, CCHC-type"/>
    <property type="match status" value="1"/>
</dbReference>
<evidence type="ECO:0000313" key="3">
    <source>
        <dbReference type="Proteomes" id="UP000654075"/>
    </source>
</evidence>
<sequence>MTLRCTRVTFKSQTLMWDGGLLQVVATLDWFYYPNAEGTRQGYFDEAFDAPVRERGESLLHCAQRIIFALQRVRDMGMPVGSQMEGNFVVKKCKLDKIQKMTLDALTGGIYEVNKVMLALRKIGDEGHAEGVFLAETSGGPSLASSSADSGQRTGPALQAIADGQGIHQVLQALWDQDDTESMYYADEFDDRELDEDEAIEVLMSIATGAYKSGLKRSWADKKKTDRGFSNLNGMNKDARQSDRIARLKLRTKCAICKEIGRWKRECPKATSGTAMGSNYVSFGCSAYILDELPPPLVDDDSDSEGPPPLVSDTESEDERPLVTSQETNDDTVDEFISVLRARFPAQHPAQPYLPTTPGFGVTDSGCGYTIVGRETFLEYEKHLSRAHNLAVDKSPSTKTFKFGNDAVLPALYEARIPICIRDLTGNHYIQGFFKVAVVEGAAPLLISKAFMKVMQANLDAAGNKMFLAKINLTVRLFESQVGSHWMIRLDSFLLNEVGVAFNQQNCRVKT</sequence>
<name>A0A813FV26_POLGL</name>
<dbReference type="Proteomes" id="UP000654075">
    <property type="component" value="Unassembled WGS sequence"/>
</dbReference>
<proteinExistence type="predicted"/>
<dbReference type="AlphaFoldDB" id="A0A813FV26"/>